<protein>
    <submittedName>
        <fullName evidence="2">RHS repeat-associated core domain-containing protein</fullName>
    </submittedName>
</protein>
<keyword evidence="3" id="KW-1185">Reference proteome</keyword>
<organism evidence="2 3">
    <name type="scientific">Prosthecobacter debontii</name>
    <dbReference type="NCBI Taxonomy" id="48467"/>
    <lineage>
        <taxon>Bacteria</taxon>
        <taxon>Pseudomonadati</taxon>
        <taxon>Verrucomicrobiota</taxon>
        <taxon>Verrucomicrobiia</taxon>
        <taxon>Verrucomicrobiales</taxon>
        <taxon>Verrucomicrobiaceae</taxon>
        <taxon>Prosthecobacter</taxon>
    </lineage>
</organism>
<name>A0A1T4Z622_9BACT</name>
<feature type="compositionally biased region" description="Polar residues" evidence="1">
    <location>
        <begin position="106"/>
        <end position="117"/>
    </location>
</feature>
<accession>A0A1T4Z622</accession>
<evidence type="ECO:0000256" key="1">
    <source>
        <dbReference type="SAM" id="MobiDB-lite"/>
    </source>
</evidence>
<feature type="non-terminal residue" evidence="2">
    <location>
        <position position="1"/>
    </location>
</feature>
<dbReference type="AlphaFoldDB" id="A0A1T4Z622"/>
<dbReference type="EMBL" id="FUYE01000041">
    <property type="protein sequence ID" value="SKB09454.1"/>
    <property type="molecule type" value="Genomic_DNA"/>
</dbReference>
<dbReference type="Proteomes" id="UP000190774">
    <property type="component" value="Unassembled WGS sequence"/>
</dbReference>
<evidence type="ECO:0000313" key="2">
    <source>
        <dbReference type="EMBL" id="SKB09454.1"/>
    </source>
</evidence>
<reference evidence="3" key="1">
    <citation type="submission" date="2017-02" db="EMBL/GenBank/DDBJ databases">
        <authorList>
            <person name="Varghese N."/>
            <person name="Submissions S."/>
        </authorList>
    </citation>
    <scope>NUCLEOTIDE SEQUENCE [LARGE SCALE GENOMIC DNA]</scope>
    <source>
        <strain evidence="3">ATCC 700200</strain>
    </source>
</reference>
<dbReference type="Gene3D" id="2.180.10.10">
    <property type="entry name" value="RHS repeat-associated core"/>
    <property type="match status" value="1"/>
</dbReference>
<sequence>GMWLSRDPAGFVDGPNLYAYVKQNPWTAWDPLGLAELTDAIRSHIATEIQSAVEVIELAHGPTGDNLTLAKLKHAKLQEMMAGSKYADYLMLEQSINAQGGAVKKQSYQGKNGNSVSKWPANSRRPDITLLNDSDHKSGLAKGGGVDMKGKVDAIFDYKTGVKGMEPEWVNEVANRTGIKPGLVLEARPGKNLASDFASARGVHTQTTRLLSVVDMFSTATAVHQSVVDEMDRQNDANPYIGVTDGGLEYSLTFKRKHFSFLPISYKTDHGILVRNGPFAGGEMKISEERWEGLNSELEKKVSNETK</sequence>
<dbReference type="RefSeq" id="WP_217699076.1">
    <property type="nucleotide sequence ID" value="NZ_FUYE01000041.1"/>
</dbReference>
<feature type="region of interest" description="Disordered" evidence="1">
    <location>
        <begin position="106"/>
        <end position="135"/>
    </location>
</feature>
<gene>
    <name evidence="2" type="ORF">SAMN02745166_05147</name>
</gene>
<proteinExistence type="predicted"/>
<evidence type="ECO:0000313" key="3">
    <source>
        <dbReference type="Proteomes" id="UP000190774"/>
    </source>
</evidence>